<dbReference type="PANTHER" id="PTHR16423:SF6">
    <property type="entry name" value="TRIGGERING RECEPTOR EXPRESSED ON MYELOID CELLS 2-RELATED"/>
    <property type="match status" value="1"/>
</dbReference>
<dbReference type="InterPro" id="IPR036179">
    <property type="entry name" value="Ig-like_dom_sf"/>
</dbReference>
<comment type="caution">
    <text evidence="6">The sequence shown here is derived from an EMBL/GenBank/DDBJ whole genome shotgun (WGS) entry which is preliminary data.</text>
</comment>
<dbReference type="PANTHER" id="PTHR16423">
    <property type="entry name" value="TREM-LIKE TRANSCRIPT PROTEIN"/>
    <property type="match status" value="1"/>
</dbReference>
<dbReference type="SMART" id="SM00409">
    <property type="entry name" value="IG"/>
    <property type="match status" value="2"/>
</dbReference>
<dbReference type="OrthoDB" id="8959642at2759"/>
<evidence type="ECO:0000259" key="5">
    <source>
        <dbReference type="PROSITE" id="PS50835"/>
    </source>
</evidence>
<keyword evidence="3" id="KW-0393">Immunoglobulin domain</keyword>
<evidence type="ECO:0000256" key="2">
    <source>
        <dbReference type="ARBA" id="ARBA00023157"/>
    </source>
</evidence>
<dbReference type="SUPFAM" id="SSF48726">
    <property type="entry name" value="Immunoglobulin"/>
    <property type="match status" value="2"/>
</dbReference>
<dbReference type="InterPro" id="IPR052314">
    <property type="entry name" value="Immune_rcpt_domain"/>
</dbReference>
<dbReference type="InterPro" id="IPR013783">
    <property type="entry name" value="Ig-like_fold"/>
</dbReference>
<sequence>LIFPGLQGQAPAAEESRREGSTLLLRCPYAAQQRQQLKGWGHLSGGQWKVLVEINSPQSSTTNQITKGRVSVRDNSTSRLLTIIMTNLQAEDSGIYCCSLRSPLHGSRPLPLKIISLNVFKELHRWELDTISVQCKYRALEHRTTPKVWCQRDSSGCHIWLRTNSTWEDSRALEGRALIQDDTEGGILTVTMRKLQAQDAGTYWCALHRDWQPARIMELRLFVSKSKYPLQPAVVPPAASCGIPCSQLCTPCSQLWYPLQPAVYPLQPAVYPLHPAVVPPASSCGTPCIQLCNRQGESSCGKPEDVAQGGSSERMESPKEDSKDLKYATLKFEAQPSPEDALYCNLEPRQAHRRPRDVDVQYAIIGLQ</sequence>
<accession>A0A7L1GIR2</accession>
<dbReference type="InterPro" id="IPR003599">
    <property type="entry name" value="Ig_sub"/>
</dbReference>
<keyword evidence="7" id="KW-1185">Reference proteome</keyword>
<dbReference type="Gene3D" id="2.60.40.10">
    <property type="entry name" value="Immunoglobulins"/>
    <property type="match status" value="2"/>
</dbReference>
<evidence type="ECO:0000256" key="4">
    <source>
        <dbReference type="SAM" id="MobiDB-lite"/>
    </source>
</evidence>
<dbReference type="Pfam" id="PF07686">
    <property type="entry name" value="V-set"/>
    <property type="match status" value="2"/>
</dbReference>
<evidence type="ECO:0000313" key="6">
    <source>
        <dbReference type="EMBL" id="NXN13764.1"/>
    </source>
</evidence>
<evidence type="ECO:0000256" key="1">
    <source>
        <dbReference type="ARBA" id="ARBA00022729"/>
    </source>
</evidence>
<feature type="non-terminal residue" evidence="6">
    <location>
        <position position="1"/>
    </location>
</feature>
<dbReference type="GO" id="GO:0009986">
    <property type="term" value="C:cell surface"/>
    <property type="evidence" value="ECO:0007669"/>
    <property type="project" value="TreeGrafter"/>
</dbReference>
<gene>
    <name evidence="6" type="primary">Treml2</name>
    <name evidence="6" type="ORF">INDMAC_R14918</name>
</gene>
<dbReference type="EMBL" id="VXBD01008533">
    <property type="protein sequence ID" value="NXN13764.1"/>
    <property type="molecule type" value="Genomic_DNA"/>
</dbReference>
<feature type="domain" description="Ig-like" evidence="5">
    <location>
        <begin position="4"/>
        <end position="116"/>
    </location>
</feature>
<feature type="non-terminal residue" evidence="6">
    <location>
        <position position="368"/>
    </location>
</feature>
<evidence type="ECO:0000313" key="7">
    <source>
        <dbReference type="Proteomes" id="UP000557230"/>
    </source>
</evidence>
<dbReference type="SMART" id="SM00406">
    <property type="entry name" value="IGv"/>
    <property type="match status" value="2"/>
</dbReference>
<evidence type="ECO:0000256" key="3">
    <source>
        <dbReference type="ARBA" id="ARBA00023319"/>
    </source>
</evidence>
<proteinExistence type="predicted"/>
<keyword evidence="1" id="KW-0732">Signal</keyword>
<dbReference type="Proteomes" id="UP000557230">
    <property type="component" value="Unassembled WGS sequence"/>
</dbReference>
<keyword evidence="2" id="KW-1015">Disulfide bond</keyword>
<dbReference type="GO" id="GO:0038023">
    <property type="term" value="F:signaling receptor activity"/>
    <property type="evidence" value="ECO:0007669"/>
    <property type="project" value="TreeGrafter"/>
</dbReference>
<dbReference type="AlphaFoldDB" id="A0A7L1GIR2"/>
<name>A0A7L1GIR2_9PICI</name>
<protein>
    <submittedName>
        <fullName evidence="6">TRML2 protein</fullName>
    </submittedName>
</protein>
<organism evidence="6 7">
    <name type="scientific">Indicator maculatus</name>
    <name type="common">spotted honeyguide</name>
    <dbReference type="NCBI Taxonomy" id="545262"/>
    <lineage>
        <taxon>Eukaryota</taxon>
        <taxon>Metazoa</taxon>
        <taxon>Chordata</taxon>
        <taxon>Craniata</taxon>
        <taxon>Vertebrata</taxon>
        <taxon>Euteleostomi</taxon>
        <taxon>Archelosauria</taxon>
        <taxon>Archosauria</taxon>
        <taxon>Dinosauria</taxon>
        <taxon>Saurischia</taxon>
        <taxon>Theropoda</taxon>
        <taxon>Coelurosauria</taxon>
        <taxon>Aves</taxon>
        <taxon>Neognathae</taxon>
        <taxon>Neoaves</taxon>
        <taxon>Telluraves</taxon>
        <taxon>Coraciimorphae</taxon>
        <taxon>Piciformes</taxon>
        <taxon>Indicatoridae</taxon>
        <taxon>Indicator</taxon>
    </lineage>
</organism>
<reference evidence="6 7" key="1">
    <citation type="submission" date="2019-09" db="EMBL/GenBank/DDBJ databases">
        <title>Bird 10,000 Genomes (B10K) Project - Family phase.</title>
        <authorList>
            <person name="Zhang G."/>
        </authorList>
    </citation>
    <scope>NUCLEOTIDE SEQUENCE [LARGE SCALE GENOMIC DNA]</scope>
    <source>
        <strain evidence="6">B10K-DU-001-78</strain>
        <tissue evidence="6">Muscle</tissue>
    </source>
</reference>
<feature type="region of interest" description="Disordered" evidence="4">
    <location>
        <begin position="296"/>
        <end position="323"/>
    </location>
</feature>
<feature type="compositionally biased region" description="Basic and acidic residues" evidence="4">
    <location>
        <begin position="313"/>
        <end position="323"/>
    </location>
</feature>
<dbReference type="InterPro" id="IPR013106">
    <property type="entry name" value="Ig_V-set"/>
</dbReference>
<dbReference type="InterPro" id="IPR007110">
    <property type="entry name" value="Ig-like_dom"/>
</dbReference>
<dbReference type="PROSITE" id="PS50835">
    <property type="entry name" value="IG_LIKE"/>
    <property type="match status" value="1"/>
</dbReference>